<reference evidence="4 5" key="1">
    <citation type="submission" date="2019-08" db="EMBL/GenBank/DDBJ databases">
        <authorList>
            <person name="Dong K."/>
        </authorList>
    </citation>
    <scope>NUCLEOTIDE SEQUENCE [LARGE SCALE GENOMIC DNA]</scope>
    <source>
        <strain evidence="4 5">M4-8</strain>
    </source>
</reference>
<comment type="caution">
    <text evidence="4">The sequence shown here is derived from an EMBL/GenBank/DDBJ whole genome shotgun (WGS) entry which is preliminary data.</text>
</comment>
<dbReference type="InterPro" id="IPR029028">
    <property type="entry name" value="Alpha/beta_knot_MTases"/>
</dbReference>
<dbReference type="SUPFAM" id="SSF75217">
    <property type="entry name" value="alpha/beta knot"/>
    <property type="match status" value="1"/>
</dbReference>
<organism evidence="4 5">
    <name type="scientific">Microbacterium mitrae</name>
    <dbReference type="NCBI Taxonomy" id="664640"/>
    <lineage>
        <taxon>Bacteria</taxon>
        <taxon>Bacillati</taxon>
        <taxon>Actinomycetota</taxon>
        <taxon>Actinomycetes</taxon>
        <taxon>Micrococcales</taxon>
        <taxon>Microbacteriaceae</taxon>
        <taxon>Microbacterium</taxon>
    </lineage>
</organism>
<dbReference type="RefSeq" id="WP_147824405.1">
    <property type="nucleotide sequence ID" value="NZ_BAAARG010000001.1"/>
</dbReference>
<dbReference type="InterPro" id="IPR029026">
    <property type="entry name" value="tRNA_m1G_MTases_N"/>
</dbReference>
<keyword evidence="5" id="KW-1185">Reference proteome</keyword>
<dbReference type="PANTHER" id="PTHR43191">
    <property type="entry name" value="RRNA METHYLTRANSFERASE 3"/>
    <property type="match status" value="1"/>
</dbReference>
<sequence length="264" mass="27920">MRAIAIDDGSDARLDGFRTLTDRQARHSHEAATGTYIAESFVVLERAIAAGHLVIAALAQDKWVSQLEPLLADETPVYVVPAPVAEAVTGFAVHRGVMAVMERPAPRALGDVLAGARTVVVADDITDHTNMGALFRAAAALNADAVVLSRVCADPLYRRSVRVSMGTVFQVPWARAVSWPLLRTALTKAGFEIVALALTTDAVSLRDFRPAEKVALVVGTEGDGLSDVALAHADHTVMIPMREGVDSLNVAAAASVALWAVQGR</sequence>
<gene>
    <name evidence="4" type="ORF">FVP60_00950</name>
</gene>
<dbReference type="Proteomes" id="UP000321196">
    <property type="component" value="Unassembled WGS sequence"/>
</dbReference>
<protein>
    <submittedName>
        <fullName evidence="4">RNA methyltransferase</fullName>
    </submittedName>
</protein>
<dbReference type="AlphaFoldDB" id="A0A5C8HNN0"/>
<dbReference type="PANTHER" id="PTHR43191:SF12">
    <property type="entry name" value="RRNA METHYLASE"/>
    <property type="match status" value="1"/>
</dbReference>
<dbReference type="OrthoDB" id="3190829at2"/>
<accession>A0A5C8HNN0</accession>
<feature type="domain" description="tRNA/rRNA methyltransferase SpoU type" evidence="3">
    <location>
        <begin position="118"/>
        <end position="259"/>
    </location>
</feature>
<dbReference type="Pfam" id="PF00588">
    <property type="entry name" value="SpoU_methylase"/>
    <property type="match status" value="1"/>
</dbReference>
<dbReference type="Gene3D" id="3.40.1280.10">
    <property type="match status" value="1"/>
</dbReference>
<name>A0A5C8HNN0_9MICO</name>
<dbReference type="GO" id="GO:0032259">
    <property type="term" value="P:methylation"/>
    <property type="evidence" value="ECO:0007669"/>
    <property type="project" value="UniProtKB-KW"/>
</dbReference>
<dbReference type="GO" id="GO:0008173">
    <property type="term" value="F:RNA methyltransferase activity"/>
    <property type="evidence" value="ECO:0007669"/>
    <property type="project" value="InterPro"/>
</dbReference>
<evidence type="ECO:0000256" key="1">
    <source>
        <dbReference type="ARBA" id="ARBA00022603"/>
    </source>
</evidence>
<dbReference type="InterPro" id="IPR029064">
    <property type="entry name" value="Ribosomal_eL30-like_sf"/>
</dbReference>
<evidence type="ECO:0000313" key="5">
    <source>
        <dbReference type="Proteomes" id="UP000321196"/>
    </source>
</evidence>
<dbReference type="GO" id="GO:0003723">
    <property type="term" value="F:RNA binding"/>
    <property type="evidence" value="ECO:0007669"/>
    <property type="project" value="InterPro"/>
</dbReference>
<keyword evidence="2 4" id="KW-0808">Transferase</keyword>
<dbReference type="InterPro" id="IPR051259">
    <property type="entry name" value="rRNA_Methyltransferase"/>
</dbReference>
<dbReference type="SUPFAM" id="SSF55315">
    <property type="entry name" value="L30e-like"/>
    <property type="match status" value="1"/>
</dbReference>
<evidence type="ECO:0000313" key="4">
    <source>
        <dbReference type="EMBL" id="TXK05594.1"/>
    </source>
</evidence>
<evidence type="ECO:0000256" key="2">
    <source>
        <dbReference type="ARBA" id="ARBA00022679"/>
    </source>
</evidence>
<dbReference type="InterPro" id="IPR001537">
    <property type="entry name" value="SpoU_MeTrfase"/>
</dbReference>
<dbReference type="Gene3D" id="3.30.1330.30">
    <property type="match status" value="1"/>
</dbReference>
<dbReference type="EMBL" id="VRSW01000001">
    <property type="protein sequence ID" value="TXK05594.1"/>
    <property type="molecule type" value="Genomic_DNA"/>
</dbReference>
<dbReference type="GO" id="GO:0006396">
    <property type="term" value="P:RNA processing"/>
    <property type="evidence" value="ECO:0007669"/>
    <property type="project" value="InterPro"/>
</dbReference>
<evidence type="ECO:0000259" key="3">
    <source>
        <dbReference type="Pfam" id="PF00588"/>
    </source>
</evidence>
<proteinExistence type="predicted"/>
<dbReference type="CDD" id="cd18095">
    <property type="entry name" value="SpoU-like_rRNA-MTase"/>
    <property type="match status" value="1"/>
</dbReference>
<keyword evidence="1 4" id="KW-0489">Methyltransferase</keyword>